<dbReference type="RefSeq" id="WP_172689571.1">
    <property type="nucleotide sequence ID" value="NZ_KY126370.1"/>
</dbReference>
<keyword evidence="1" id="KW-1133">Transmembrane helix</keyword>
<sequence length="172" mass="19351">MGFLCRPVLHYPGFALRLSFLKFVLSRVLKMISFKYVRALRLIRSAAFSCLITAPATGFFILVMCLALNNSLADSFIKQARALVSDVPAGMVRECIQPRSSVPVSPVSKPSALNTCKEVFTDEDDWKASVDNRIQQFYIIFVAMGLLCWLFTNNRLAELISGLQKLKRKPQI</sequence>
<feature type="transmembrane region" description="Helical" evidence="1">
    <location>
        <begin position="134"/>
        <end position="152"/>
    </location>
</feature>
<evidence type="ECO:0000256" key="1">
    <source>
        <dbReference type="SAM" id="Phobius"/>
    </source>
</evidence>
<feature type="transmembrane region" description="Helical" evidence="1">
    <location>
        <begin position="46"/>
        <end position="69"/>
    </location>
</feature>
<dbReference type="EMBL" id="KY126370">
    <property type="protein sequence ID" value="ARB02445.1"/>
    <property type="molecule type" value="Genomic_DNA"/>
</dbReference>
<keyword evidence="1" id="KW-0812">Transmembrane</keyword>
<evidence type="ECO:0000313" key="2">
    <source>
        <dbReference type="EMBL" id="ARB02445.1"/>
    </source>
</evidence>
<keyword evidence="1" id="KW-0472">Membrane</keyword>
<geneLocation type="plasmid" evidence="2">
    <name>pOP-I</name>
</geneLocation>
<accession>A0A217EVT2</accession>
<keyword evidence="2" id="KW-0614">Plasmid</keyword>
<name>A0A217EVT2_ENTCL</name>
<protein>
    <submittedName>
        <fullName evidence="2">Uncharacterized protein</fullName>
    </submittedName>
</protein>
<proteinExistence type="predicted"/>
<gene>
    <name evidence="2" type="ORF">MN003</name>
</gene>
<organism evidence="2">
    <name type="scientific">Enterobacter cloacae subsp. cloacae</name>
    <dbReference type="NCBI Taxonomy" id="336306"/>
    <lineage>
        <taxon>Bacteria</taxon>
        <taxon>Pseudomonadati</taxon>
        <taxon>Pseudomonadota</taxon>
        <taxon>Gammaproteobacteria</taxon>
        <taxon>Enterobacterales</taxon>
        <taxon>Enterobacteriaceae</taxon>
        <taxon>Enterobacter</taxon>
        <taxon>Enterobacter cloacae complex</taxon>
    </lineage>
</organism>
<reference evidence="2" key="1">
    <citation type="submission" date="2016-11" db="EMBL/GenBank/DDBJ databases">
        <title>Evolution of class 1 integrons: mobilization and dispersal via food-borne bacteria.</title>
        <authorList>
            <person name="Ghaly T.M."/>
            <person name="Chow L."/>
            <person name="Asher A.J."/>
            <person name="Waldron L.S."/>
            <person name="Gillings M.R."/>
        </authorList>
    </citation>
    <scope>NUCLEOTIDE SEQUENCE</scope>
    <source>
        <strain evidence="2">MN201516</strain>
        <plasmid evidence="2">pOP-I</plasmid>
    </source>
</reference>
<dbReference type="AlphaFoldDB" id="A0A217EVT2"/>